<evidence type="ECO:0000256" key="4">
    <source>
        <dbReference type="ARBA" id="ARBA00023136"/>
    </source>
</evidence>
<dbReference type="Pfam" id="PF00664">
    <property type="entry name" value="ABC_membrane"/>
    <property type="match status" value="1"/>
</dbReference>
<dbReference type="GO" id="GO:0005886">
    <property type="term" value="C:plasma membrane"/>
    <property type="evidence" value="ECO:0007669"/>
    <property type="project" value="UniProtKB-SubCell"/>
</dbReference>
<name>A0A0E4HBI6_9BACL</name>
<dbReference type="GO" id="GO:0005524">
    <property type="term" value="F:ATP binding"/>
    <property type="evidence" value="ECO:0007669"/>
    <property type="project" value="InterPro"/>
</dbReference>
<dbReference type="InterPro" id="IPR011527">
    <property type="entry name" value="ABC1_TM_dom"/>
</dbReference>
<dbReference type="PATRIC" id="fig|1073571.4.peg.3479"/>
<feature type="transmembrane region" description="Helical" evidence="5">
    <location>
        <begin position="20"/>
        <end position="39"/>
    </location>
</feature>
<dbReference type="HOGENOM" id="CLU_2155878_0_0_9"/>
<dbReference type="AlphaFoldDB" id="A0A0E4HBI6"/>
<protein>
    <submittedName>
        <fullName evidence="7">Putative membrane protein</fullName>
    </submittedName>
</protein>
<dbReference type="EMBL" id="LN831776">
    <property type="protein sequence ID" value="CQR55660.1"/>
    <property type="molecule type" value="Genomic_DNA"/>
</dbReference>
<dbReference type="InterPro" id="IPR039421">
    <property type="entry name" value="Type_1_exporter"/>
</dbReference>
<dbReference type="KEGG" id="pri:PRIO_3257"/>
<reference evidence="8" key="1">
    <citation type="submission" date="2015-03" db="EMBL/GenBank/DDBJ databases">
        <authorList>
            <person name="Wibberg D."/>
        </authorList>
    </citation>
    <scope>NUCLEOTIDE SEQUENCE [LARGE SCALE GENOMIC DNA]</scope>
</reference>
<dbReference type="SUPFAM" id="SSF90123">
    <property type="entry name" value="ABC transporter transmembrane region"/>
    <property type="match status" value="1"/>
</dbReference>
<keyword evidence="3 5" id="KW-1133">Transmembrane helix</keyword>
<proteinExistence type="predicted"/>
<evidence type="ECO:0000256" key="2">
    <source>
        <dbReference type="ARBA" id="ARBA00022692"/>
    </source>
</evidence>
<evidence type="ECO:0000313" key="8">
    <source>
        <dbReference type="Proteomes" id="UP000033163"/>
    </source>
</evidence>
<feature type="domain" description="ABC transmembrane type-1" evidence="6">
    <location>
        <begin position="1"/>
        <end position="111"/>
    </location>
</feature>
<keyword evidence="4 5" id="KW-0472">Membrane</keyword>
<dbReference type="Proteomes" id="UP000033163">
    <property type="component" value="Chromosome I"/>
</dbReference>
<comment type="subcellular location">
    <subcellularLocation>
        <location evidence="1">Cell membrane</location>
        <topology evidence="1">Multi-pass membrane protein</topology>
    </subcellularLocation>
</comment>
<evidence type="ECO:0000259" key="6">
    <source>
        <dbReference type="PROSITE" id="PS50929"/>
    </source>
</evidence>
<dbReference type="PANTHER" id="PTHR24221:SF499">
    <property type="entry name" value="FATTY ACID ABC TRANSPORTER ATP-BINDING_PERMEASE PROTEIN"/>
    <property type="match status" value="1"/>
</dbReference>
<dbReference type="PANTHER" id="PTHR24221">
    <property type="entry name" value="ATP-BINDING CASSETTE SUB-FAMILY B"/>
    <property type="match status" value="1"/>
</dbReference>
<dbReference type="InterPro" id="IPR036640">
    <property type="entry name" value="ABC1_TM_sf"/>
</dbReference>
<organism evidence="7 8">
    <name type="scientific">Paenibacillus riograndensis SBR5</name>
    <dbReference type="NCBI Taxonomy" id="1073571"/>
    <lineage>
        <taxon>Bacteria</taxon>
        <taxon>Bacillati</taxon>
        <taxon>Bacillota</taxon>
        <taxon>Bacilli</taxon>
        <taxon>Bacillales</taxon>
        <taxon>Paenibacillaceae</taxon>
        <taxon>Paenibacillus</taxon>
        <taxon>Paenibacillus sonchi group</taxon>
    </lineage>
</organism>
<dbReference type="PROSITE" id="PS50929">
    <property type="entry name" value="ABC_TM1F"/>
    <property type="match status" value="1"/>
</dbReference>
<evidence type="ECO:0000256" key="1">
    <source>
        <dbReference type="ARBA" id="ARBA00004651"/>
    </source>
</evidence>
<dbReference type="GO" id="GO:0140359">
    <property type="term" value="F:ABC-type transporter activity"/>
    <property type="evidence" value="ECO:0007669"/>
    <property type="project" value="InterPro"/>
</dbReference>
<sequence>MSRTTNDIDNILNSLNQSLVQIISSIIMLAGSLTMMLLLNGWLTLIAVVTAPLIAWFASAVASRTGAQFKAQQQELGKLNGFIEETVSGHRVVALFHQEQRIASEFITARI</sequence>
<keyword evidence="2 5" id="KW-0812">Transmembrane</keyword>
<gene>
    <name evidence="7" type="ORF">PRIO_3257</name>
</gene>
<evidence type="ECO:0000256" key="3">
    <source>
        <dbReference type="ARBA" id="ARBA00022989"/>
    </source>
</evidence>
<evidence type="ECO:0000313" key="7">
    <source>
        <dbReference type="EMBL" id="CQR55660.1"/>
    </source>
</evidence>
<accession>A0A0E4HBI6</accession>
<dbReference type="Gene3D" id="1.20.1560.10">
    <property type="entry name" value="ABC transporter type 1, transmembrane domain"/>
    <property type="match status" value="1"/>
</dbReference>
<feature type="transmembrane region" description="Helical" evidence="5">
    <location>
        <begin position="45"/>
        <end position="63"/>
    </location>
</feature>
<evidence type="ECO:0000256" key="5">
    <source>
        <dbReference type="SAM" id="Phobius"/>
    </source>
</evidence>